<dbReference type="InterPro" id="IPR017871">
    <property type="entry name" value="ABC_transporter-like_CS"/>
</dbReference>
<dbReference type="SMART" id="SM00382">
    <property type="entry name" value="AAA"/>
    <property type="match status" value="2"/>
</dbReference>
<protein>
    <submittedName>
        <fullName evidence="5">ABC-F family ATP-binding cassette domain-containing protein</fullName>
    </submittedName>
</protein>
<keyword evidence="1" id="KW-0547">Nucleotide-binding</keyword>
<keyword evidence="6" id="KW-1185">Reference proteome</keyword>
<name>A0ABT2SLZ1_9FIRM</name>
<evidence type="ECO:0000256" key="2">
    <source>
        <dbReference type="ARBA" id="ARBA00022840"/>
    </source>
</evidence>
<dbReference type="PROSITE" id="PS00211">
    <property type="entry name" value="ABC_TRANSPORTER_1"/>
    <property type="match status" value="2"/>
</dbReference>
<keyword evidence="3" id="KW-0175">Coiled coil</keyword>
<dbReference type="Proteomes" id="UP001652338">
    <property type="component" value="Unassembled WGS sequence"/>
</dbReference>
<proteinExistence type="predicted"/>
<dbReference type="InterPro" id="IPR003439">
    <property type="entry name" value="ABC_transporter-like_ATP-bd"/>
</dbReference>
<sequence>MNLLTIEHLTKAYTERKLFDDTDFSIQEGDKIGIIGINGTGKSTLLKILAGQEEPDVGKVTKGNKVQIRFLTQQQTFPEHMTALEAVMEGNQNEWNAWTLESDAKTMLNQLKVPNFDQPMSELSGGQKKRVALAQVLLSEADILILDEPTNHLDNAMSEWLEDYLTNSKSAVVMVTHDRYFLDRVSNRIVELDKGKIYTYPGNYSEFIRLKEARQNIEIASERKRQSMLRTELEWLARGARARSTKQKAHIQRIEEMQAQKGPVEDSVIEMSSVSTRMGRKTIELENVSMAYGDRVLFRDYSYIFLKNDRIGIIGENGCGKSTLLKIIVGEEQPKEGTVTIGDTVKIGYFSQDSRKMDENMRVIDYVKEVGEYITTTEGKITAAMMLERFLFDGNMQYSLIGKLSGGERRRLQLLRVLMSAPNVLILDEPTNDLDIQTLTILEDYLDHFDGIVITVSHDRYFLDRIVRRIFAFEENGHIRQYEGGYSDYLIAFERRYGQEPGGWKNTSVQKKADTLSVREQKNAGRKQPSKLKFSYKEQREFETIESDIEELETKIADLEAEMMANASSYGKLSDLTKEKEETEALLEQKMERWEYLTELAEKIEAQKS</sequence>
<dbReference type="InterPro" id="IPR003593">
    <property type="entry name" value="AAA+_ATPase"/>
</dbReference>
<dbReference type="InterPro" id="IPR032524">
    <property type="entry name" value="ABC_tran_C"/>
</dbReference>
<reference evidence="5 6" key="1">
    <citation type="journal article" date="2021" name="ISME Commun">
        <title>Automated analysis of genomic sequences facilitates high-throughput and comprehensive description of bacteria.</title>
        <authorList>
            <person name="Hitch T.C.A."/>
        </authorList>
    </citation>
    <scope>NUCLEOTIDE SEQUENCE [LARGE SCALE GENOMIC DNA]</scope>
    <source>
        <strain evidence="5 6">Sanger_29</strain>
    </source>
</reference>
<dbReference type="Pfam" id="PF12848">
    <property type="entry name" value="ABC_tran_Xtn"/>
    <property type="match status" value="1"/>
</dbReference>
<feature type="domain" description="ABC transporter" evidence="4">
    <location>
        <begin position="4"/>
        <end position="219"/>
    </location>
</feature>
<dbReference type="InterPro" id="IPR032781">
    <property type="entry name" value="ABC_tran_Xtn"/>
</dbReference>
<dbReference type="InterPro" id="IPR037118">
    <property type="entry name" value="Val-tRNA_synth_C_sf"/>
</dbReference>
<dbReference type="PANTHER" id="PTHR42855:SF1">
    <property type="entry name" value="ABC TRANSPORTER DOMAIN-CONTAINING PROTEIN"/>
    <property type="match status" value="1"/>
</dbReference>
<dbReference type="GO" id="GO:0005524">
    <property type="term" value="F:ATP binding"/>
    <property type="evidence" value="ECO:0007669"/>
    <property type="project" value="UniProtKB-KW"/>
</dbReference>
<evidence type="ECO:0000313" key="6">
    <source>
        <dbReference type="Proteomes" id="UP001652338"/>
    </source>
</evidence>
<dbReference type="Gene3D" id="1.10.287.380">
    <property type="entry name" value="Valyl-tRNA synthetase, C-terminal domain"/>
    <property type="match status" value="1"/>
</dbReference>
<dbReference type="SUPFAM" id="SSF52540">
    <property type="entry name" value="P-loop containing nucleoside triphosphate hydrolases"/>
    <property type="match status" value="2"/>
</dbReference>
<dbReference type="PROSITE" id="PS50893">
    <property type="entry name" value="ABC_TRANSPORTER_2"/>
    <property type="match status" value="2"/>
</dbReference>
<dbReference type="Pfam" id="PF16326">
    <property type="entry name" value="ABC_tran_CTD"/>
    <property type="match status" value="1"/>
</dbReference>
<feature type="coiled-coil region" evidence="3">
    <location>
        <begin position="542"/>
        <end position="593"/>
    </location>
</feature>
<dbReference type="CDD" id="cd03221">
    <property type="entry name" value="ABCF_EF-3"/>
    <property type="match status" value="2"/>
</dbReference>
<gene>
    <name evidence="5" type="ORF">OCV47_08990</name>
</gene>
<dbReference type="InterPro" id="IPR051309">
    <property type="entry name" value="ABCF_ATPase"/>
</dbReference>
<dbReference type="PANTHER" id="PTHR42855">
    <property type="entry name" value="ABC TRANSPORTER ATP-BINDING SUBUNIT"/>
    <property type="match status" value="1"/>
</dbReference>
<dbReference type="EMBL" id="JAOQKE010000010">
    <property type="protein sequence ID" value="MCU6725483.1"/>
    <property type="molecule type" value="Genomic_DNA"/>
</dbReference>
<dbReference type="Gene3D" id="3.40.50.300">
    <property type="entry name" value="P-loop containing nucleotide triphosphate hydrolases"/>
    <property type="match status" value="2"/>
</dbReference>
<evidence type="ECO:0000259" key="4">
    <source>
        <dbReference type="PROSITE" id="PS50893"/>
    </source>
</evidence>
<dbReference type="Pfam" id="PF00005">
    <property type="entry name" value="ABC_tran"/>
    <property type="match status" value="2"/>
</dbReference>
<comment type="caution">
    <text evidence="5">The sequence shown here is derived from an EMBL/GenBank/DDBJ whole genome shotgun (WGS) entry which is preliminary data.</text>
</comment>
<organism evidence="5 6">
    <name type="scientific">Muricoprocola aceti</name>
    <dbReference type="NCBI Taxonomy" id="2981772"/>
    <lineage>
        <taxon>Bacteria</taxon>
        <taxon>Bacillati</taxon>
        <taxon>Bacillota</taxon>
        <taxon>Clostridia</taxon>
        <taxon>Lachnospirales</taxon>
        <taxon>Lachnospiraceae</taxon>
        <taxon>Muricoprocola</taxon>
    </lineage>
</organism>
<evidence type="ECO:0000313" key="5">
    <source>
        <dbReference type="EMBL" id="MCU6725483.1"/>
    </source>
</evidence>
<evidence type="ECO:0000256" key="1">
    <source>
        <dbReference type="ARBA" id="ARBA00022741"/>
    </source>
</evidence>
<feature type="domain" description="ABC transporter" evidence="4">
    <location>
        <begin position="283"/>
        <end position="509"/>
    </location>
</feature>
<evidence type="ECO:0000256" key="3">
    <source>
        <dbReference type="SAM" id="Coils"/>
    </source>
</evidence>
<dbReference type="InterPro" id="IPR027417">
    <property type="entry name" value="P-loop_NTPase"/>
</dbReference>
<keyword evidence="2 5" id="KW-0067">ATP-binding</keyword>
<accession>A0ABT2SLZ1</accession>